<dbReference type="RefSeq" id="WP_237819315.1">
    <property type="nucleotide sequence ID" value="NZ_JAKLTQ010000003.1"/>
</dbReference>
<proteinExistence type="predicted"/>
<dbReference type="Proteomes" id="UP001165368">
    <property type="component" value="Unassembled WGS sequence"/>
</dbReference>
<organism evidence="1 2">
    <name type="scientific">Arthrobacter hankyongi</name>
    <dbReference type="NCBI Taxonomy" id="2904801"/>
    <lineage>
        <taxon>Bacteria</taxon>
        <taxon>Bacillati</taxon>
        <taxon>Actinomycetota</taxon>
        <taxon>Actinomycetes</taxon>
        <taxon>Micrococcales</taxon>
        <taxon>Micrococcaceae</taxon>
        <taxon>Arthrobacter</taxon>
    </lineage>
</organism>
<keyword evidence="2" id="KW-1185">Reference proteome</keyword>
<dbReference type="EMBL" id="JAKLTQ010000003">
    <property type="protein sequence ID" value="MCG2621778.1"/>
    <property type="molecule type" value="Genomic_DNA"/>
</dbReference>
<protein>
    <submittedName>
        <fullName evidence="1">DUF4238 domain-containing protein</fullName>
    </submittedName>
</protein>
<dbReference type="InterPro" id="IPR025332">
    <property type="entry name" value="DUF4238"/>
</dbReference>
<sequence>MAGKGNTAKLHHYVPQGYLRGFATEKGRVTAVPLDRSRKPFTSSVKNVAAQTHFHTLEELEEPDEFEKALSGVEGEALNVLGKFERNEFPLSEADRWAFSYYMALQSVRGPDTRKTMEHLRAQFLRLEIGAGGRKNVGSWIKKNLGFDSSPEQEELLWAEATQPGGPPISFSNLSHIQHMLDTAESLTPYLATRPWSLVRFQRRSLVTSDAPVSLIRNPQDEAWAGVGFMTALGIAFPLTRKIGLLMSDPTVMLEGLEPDNPRVQETRSAVLRGEFDRIQTGTTAMEKLFNEHSAHSAREYVFHHPEDEMFVPDELPEPNLINMRASGLVDADFDGKPWFGVSDTQETKHEESEHA</sequence>
<comment type="caution">
    <text evidence="1">The sequence shown here is derived from an EMBL/GenBank/DDBJ whole genome shotgun (WGS) entry which is preliminary data.</text>
</comment>
<reference evidence="1" key="1">
    <citation type="submission" date="2022-01" db="EMBL/GenBank/DDBJ databases">
        <authorList>
            <person name="Jo J.-H."/>
            <person name="Im W.-T."/>
        </authorList>
    </citation>
    <scope>NUCLEOTIDE SEQUENCE</scope>
    <source>
        <strain evidence="1">I2-34</strain>
    </source>
</reference>
<name>A0ABS9L5C8_9MICC</name>
<accession>A0ABS9L5C8</accession>
<evidence type="ECO:0000313" key="2">
    <source>
        <dbReference type="Proteomes" id="UP001165368"/>
    </source>
</evidence>
<dbReference type="Pfam" id="PF14022">
    <property type="entry name" value="DUF4238"/>
    <property type="match status" value="1"/>
</dbReference>
<gene>
    <name evidence="1" type="ORF">LVY72_07580</name>
</gene>
<evidence type="ECO:0000313" key="1">
    <source>
        <dbReference type="EMBL" id="MCG2621778.1"/>
    </source>
</evidence>